<reference evidence="9 10" key="1">
    <citation type="submission" date="2019-09" db="EMBL/GenBank/DDBJ databases">
        <title>Phylogenetic characterization of a novel taxon of the genus Bifidobacterium: Bifidobacterium choloepi sp. nov.</title>
        <authorList>
            <person name="Modesto M."/>
            <person name="Satti M."/>
        </authorList>
    </citation>
    <scope>NUCLEOTIDE SEQUENCE [LARGE SCALE GENOMIC DNA]</scope>
    <source>
        <strain evidence="9 10">BRDM6</strain>
    </source>
</reference>
<dbReference type="InterPro" id="IPR011995">
    <property type="entry name" value="OMPdecase_type-2"/>
</dbReference>
<comment type="similarity">
    <text evidence="2 7">Belongs to the OMP decarboxylase family. Type 2 subfamily.</text>
</comment>
<evidence type="ECO:0000256" key="3">
    <source>
        <dbReference type="ARBA" id="ARBA00022793"/>
    </source>
</evidence>
<evidence type="ECO:0000259" key="8">
    <source>
        <dbReference type="SMART" id="SM00934"/>
    </source>
</evidence>
<accession>A0A6I5NCF7</accession>
<feature type="domain" description="Orotidine 5'-phosphate decarboxylase" evidence="8">
    <location>
        <begin position="14"/>
        <end position="295"/>
    </location>
</feature>
<dbReference type="Pfam" id="PF00215">
    <property type="entry name" value="OMPdecase"/>
    <property type="match status" value="1"/>
</dbReference>
<dbReference type="InterPro" id="IPR018089">
    <property type="entry name" value="OMPdecase_AS"/>
</dbReference>
<dbReference type="InterPro" id="IPR013785">
    <property type="entry name" value="Aldolase_TIM"/>
</dbReference>
<dbReference type="GO" id="GO:0006207">
    <property type="term" value="P:'de novo' pyrimidine nucleobase biosynthetic process"/>
    <property type="evidence" value="ECO:0007669"/>
    <property type="project" value="InterPro"/>
</dbReference>
<gene>
    <name evidence="7 9" type="primary">pyrF</name>
    <name evidence="9" type="ORF">F6S87_00680</name>
</gene>
<dbReference type="EMBL" id="VYSG01000001">
    <property type="protein sequence ID" value="NEG69164.1"/>
    <property type="molecule type" value="Genomic_DNA"/>
</dbReference>
<comment type="caution">
    <text evidence="9">The sequence shown here is derived from an EMBL/GenBank/DDBJ whole genome shotgun (WGS) entry which is preliminary data.</text>
</comment>
<keyword evidence="10" id="KW-1185">Reference proteome</keyword>
<sequence>MDRLIELIDEKQNPSVVGLDPTEQVVPPQLMTAFTAEAQAELDSLAGSDVDPDAVAEATEVVATGNAAAYFEFNRAVIDAVADIVPAVKPQIAMYEALGPAGLDAYAMTCEYAQQRGLYVIGDIKRGDIGSTATAYAAHLTDDQWHEDAVTVNPYLGSDGIEPFLAAATDRDKDLFALVRTSNPSGSQVQELELAGGERVYEKIADLVEQWGAGSAGRYGYSRIGAVVGATHRDEGRALRARMPHTFFLVPGYGAQGGTAADVAGMFDRDGSGIVVNSSRGIIGAWTTSDHADELLGDDSSATVDDALDAVITSARLAAKAMRDDLRAVMP</sequence>
<comment type="catalytic activity">
    <reaction evidence="6 7">
        <text>orotidine 5'-phosphate + H(+) = UMP + CO2</text>
        <dbReference type="Rhea" id="RHEA:11596"/>
        <dbReference type="ChEBI" id="CHEBI:15378"/>
        <dbReference type="ChEBI" id="CHEBI:16526"/>
        <dbReference type="ChEBI" id="CHEBI:57538"/>
        <dbReference type="ChEBI" id="CHEBI:57865"/>
        <dbReference type="EC" id="4.1.1.23"/>
    </reaction>
</comment>
<evidence type="ECO:0000256" key="5">
    <source>
        <dbReference type="ARBA" id="ARBA00023239"/>
    </source>
</evidence>
<keyword evidence="3 7" id="KW-0210">Decarboxylase</keyword>
<dbReference type="CDD" id="cd04725">
    <property type="entry name" value="OMP_decarboxylase_like"/>
    <property type="match status" value="1"/>
</dbReference>
<dbReference type="Gene3D" id="3.20.20.70">
    <property type="entry name" value="Aldolase class I"/>
    <property type="match status" value="1"/>
</dbReference>
<dbReference type="InterPro" id="IPR011060">
    <property type="entry name" value="RibuloseP-bd_barrel"/>
</dbReference>
<dbReference type="GO" id="GO:0004590">
    <property type="term" value="F:orotidine-5'-phosphate decarboxylase activity"/>
    <property type="evidence" value="ECO:0007669"/>
    <property type="project" value="UniProtKB-UniRule"/>
</dbReference>
<protein>
    <recommendedName>
        <fullName evidence="7">Orotidine 5'-phosphate decarboxylase</fullName>
        <ecNumber evidence="7">4.1.1.23</ecNumber>
    </recommendedName>
    <alternativeName>
        <fullName evidence="7">OMP decarboxylase</fullName>
        <shortName evidence="7">OMPDCase</shortName>
        <shortName evidence="7">OMPdecase</shortName>
    </alternativeName>
</protein>
<dbReference type="NCBIfam" id="TIGR02127">
    <property type="entry name" value="pyrF_sub2"/>
    <property type="match status" value="1"/>
</dbReference>
<dbReference type="PANTHER" id="PTHR43375:SF1">
    <property type="entry name" value="OROTIDINE 5'-PHOSPHATE DECARBOXYLASE"/>
    <property type="match status" value="1"/>
</dbReference>
<evidence type="ECO:0000313" key="10">
    <source>
        <dbReference type="Proteomes" id="UP000469292"/>
    </source>
</evidence>
<evidence type="ECO:0000256" key="1">
    <source>
        <dbReference type="ARBA" id="ARBA00004861"/>
    </source>
</evidence>
<dbReference type="GO" id="GO:0044205">
    <property type="term" value="P:'de novo' UMP biosynthetic process"/>
    <property type="evidence" value="ECO:0007669"/>
    <property type="project" value="UniProtKB-UniRule"/>
</dbReference>
<keyword evidence="5 7" id="KW-0456">Lyase</keyword>
<dbReference type="RefSeq" id="WP_163226764.1">
    <property type="nucleotide sequence ID" value="NZ_VYSG01000001.1"/>
</dbReference>
<name>A0A6I5NCF7_9BIFI</name>
<dbReference type="UniPathway" id="UPA00070">
    <property type="reaction ID" value="UER00120"/>
</dbReference>
<dbReference type="SMART" id="SM00934">
    <property type="entry name" value="OMPdecase"/>
    <property type="match status" value="1"/>
</dbReference>
<dbReference type="PANTHER" id="PTHR43375">
    <property type="entry name" value="OROTIDINE 5'-PHOSPHATE DECARBOXYLASE"/>
    <property type="match status" value="1"/>
</dbReference>
<evidence type="ECO:0000256" key="4">
    <source>
        <dbReference type="ARBA" id="ARBA00022975"/>
    </source>
</evidence>
<comment type="pathway">
    <text evidence="1 7">Pyrimidine metabolism; UMP biosynthesis via de novo pathway; UMP from orotate: step 2/2.</text>
</comment>
<dbReference type="EC" id="4.1.1.23" evidence="7"/>
<evidence type="ECO:0000256" key="7">
    <source>
        <dbReference type="HAMAP-Rule" id="MF_01215"/>
    </source>
</evidence>
<dbReference type="PROSITE" id="PS00156">
    <property type="entry name" value="OMPDECASE"/>
    <property type="match status" value="1"/>
</dbReference>
<evidence type="ECO:0000256" key="2">
    <source>
        <dbReference type="ARBA" id="ARBA00008847"/>
    </source>
</evidence>
<evidence type="ECO:0000256" key="6">
    <source>
        <dbReference type="ARBA" id="ARBA00049157"/>
    </source>
</evidence>
<feature type="active site" description="Proton donor" evidence="7">
    <location>
        <position position="125"/>
    </location>
</feature>
<keyword evidence="4 7" id="KW-0665">Pyrimidine biosynthesis</keyword>
<dbReference type="InterPro" id="IPR001754">
    <property type="entry name" value="OMPdeCOase_dom"/>
</dbReference>
<dbReference type="AlphaFoldDB" id="A0A6I5NCF7"/>
<dbReference type="HAMAP" id="MF_01215">
    <property type="entry name" value="OMPdecase_type2"/>
    <property type="match status" value="1"/>
</dbReference>
<proteinExistence type="inferred from homology"/>
<evidence type="ECO:0000313" key="9">
    <source>
        <dbReference type="EMBL" id="NEG69164.1"/>
    </source>
</evidence>
<organism evidence="9 10">
    <name type="scientific">Bifidobacterium choloepi</name>
    <dbReference type="NCBI Taxonomy" id="2614131"/>
    <lineage>
        <taxon>Bacteria</taxon>
        <taxon>Bacillati</taxon>
        <taxon>Actinomycetota</taxon>
        <taxon>Actinomycetes</taxon>
        <taxon>Bifidobacteriales</taxon>
        <taxon>Bifidobacteriaceae</taxon>
        <taxon>Bifidobacterium</taxon>
    </lineage>
</organism>
<dbReference type="SUPFAM" id="SSF51366">
    <property type="entry name" value="Ribulose-phoshate binding barrel"/>
    <property type="match status" value="1"/>
</dbReference>
<dbReference type="Proteomes" id="UP000469292">
    <property type="component" value="Unassembled WGS sequence"/>
</dbReference>